<evidence type="ECO:0000313" key="3">
    <source>
        <dbReference type="EMBL" id="MPN41499.1"/>
    </source>
</evidence>
<comment type="caution">
    <text evidence="3">The sequence shown here is derived from an EMBL/GenBank/DDBJ whole genome shotgun (WGS) entry which is preliminary data.</text>
</comment>
<dbReference type="Gene3D" id="1.10.287.950">
    <property type="entry name" value="Methyl-accepting chemotaxis protein"/>
    <property type="match status" value="1"/>
</dbReference>
<reference evidence="3" key="1">
    <citation type="submission" date="2019-08" db="EMBL/GenBank/DDBJ databases">
        <authorList>
            <person name="Kucharzyk K."/>
            <person name="Murdoch R.W."/>
            <person name="Higgins S."/>
            <person name="Loffler F."/>
        </authorList>
    </citation>
    <scope>NUCLEOTIDE SEQUENCE</scope>
</reference>
<dbReference type="PANTHER" id="PTHR32089:SF112">
    <property type="entry name" value="LYSOZYME-LIKE PROTEIN-RELATED"/>
    <property type="match status" value="1"/>
</dbReference>
<proteinExistence type="predicted"/>
<feature type="domain" description="Methyl-accepting transducer" evidence="2">
    <location>
        <begin position="1"/>
        <end position="118"/>
    </location>
</feature>
<dbReference type="GO" id="GO:0016020">
    <property type="term" value="C:membrane"/>
    <property type="evidence" value="ECO:0007669"/>
    <property type="project" value="InterPro"/>
</dbReference>
<accession>A0A645HTG7</accession>
<dbReference type="SMART" id="SM00283">
    <property type="entry name" value="MA"/>
    <property type="match status" value="1"/>
</dbReference>
<keyword evidence="1" id="KW-0807">Transducer</keyword>
<dbReference type="InterPro" id="IPR004089">
    <property type="entry name" value="MCPsignal_dom"/>
</dbReference>
<dbReference type="GO" id="GO:0007165">
    <property type="term" value="P:signal transduction"/>
    <property type="evidence" value="ECO:0007669"/>
    <property type="project" value="UniProtKB-KW"/>
</dbReference>
<dbReference type="SUPFAM" id="SSF58104">
    <property type="entry name" value="Methyl-accepting chemotaxis protein (MCP) signaling domain"/>
    <property type="match status" value="1"/>
</dbReference>
<evidence type="ECO:0000256" key="1">
    <source>
        <dbReference type="ARBA" id="ARBA00023224"/>
    </source>
</evidence>
<gene>
    <name evidence="3" type="primary">mcpA_18</name>
    <name evidence="3" type="ORF">SDC9_189051</name>
</gene>
<evidence type="ECO:0000259" key="2">
    <source>
        <dbReference type="PROSITE" id="PS50111"/>
    </source>
</evidence>
<dbReference type="AlphaFoldDB" id="A0A645HTG7"/>
<dbReference type="PROSITE" id="PS50111">
    <property type="entry name" value="CHEMOTAXIS_TRANSDUC_2"/>
    <property type="match status" value="1"/>
</dbReference>
<dbReference type="Pfam" id="PF00015">
    <property type="entry name" value="MCPsignal"/>
    <property type="match status" value="1"/>
</dbReference>
<dbReference type="EMBL" id="VSSQ01098597">
    <property type="protein sequence ID" value="MPN41499.1"/>
    <property type="molecule type" value="Genomic_DNA"/>
</dbReference>
<protein>
    <submittedName>
        <fullName evidence="3">Methyl-accepting chemotaxis protein McpA</fullName>
    </submittedName>
</protein>
<name>A0A645HTG7_9ZZZZ</name>
<organism evidence="3">
    <name type="scientific">bioreactor metagenome</name>
    <dbReference type="NCBI Taxonomy" id="1076179"/>
    <lineage>
        <taxon>unclassified sequences</taxon>
        <taxon>metagenomes</taxon>
        <taxon>ecological metagenomes</taxon>
    </lineage>
</organism>
<dbReference type="PANTHER" id="PTHR32089">
    <property type="entry name" value="METHYL-ACCEPTING CHEMOTAXIS PROTEIN MCPB"/>
    <property type="match status" value="1"/>
</dbReference>
<sequence>MALNAAIEAARAGEQGRGFAVVAEEVRKLAEQSQDAAKQIAGLISEIQGDTDKAVVAMSEGTREVKAGTDAVAVAGKAFNEIVKLIGQVSGQVRDISAAIQQMAGGSEKIVESVRDIDRISKETAGQAQTMSAATQEQSAAMEEIAASSQSLANMALQLQTGIDKFKV</sequence>